<evidence type="ECO:0000313" key="3">
    <source>
        <dbReference type="Proteomes" id="UP001374579"/>
    </source>
</evidence>
<gene>
    <name evidence="2" type="ORF">V1264_014801</name>
</gene>
<dbReference type="AlphaFoldDB" id="A0AAN9GJD7"/>
<protein>
    <submittedName>
        <fullName evidence="2">Uncharacterized protein</fullName>
    </submittedName>
</protein>
<keyword evidence="3" id="KW-1185">Reference proteome</keyword>
<name>A0AAN9GJD7_9CAEN</name>
<evidence type="ECO:0000256" key="1">
    <source>
        <dbReference type="SAM" id="SignalP"/>
    </source>
</evidence>
<evidence type="ECO:0000313" key="2">
    <source>
        <dbReference type="EMBL" id="KAK7111018.1"/>
    </source>
</evidence>
<feature type="chain" id="PRO_5043012559" evidence="1">
    <location>
        <begin position="21"/>
        <end position="255"/>
    </location>
</feature>
<dbReference type="PROSITE" id="PS51257">
    <property type="entry name" value="PROKAR_LIPOPROTEIN"/>
    <property type="match status" value="1"/>
</dbReference>
<dbReference type="EMBL" id="JBAMIC010000003">
    <property type="protein sequence ID" value="KAK7111018.1"/>
    <property type="molecule type" value="Genomic_DNA"/>
</dbReference>
<feature type="signal peptide" evidence="1">
    <location>
        <begin position="1"/>
        <end position="20"/>
    </location>
</feature>
<dbReference type="Proteomes" id="UP001374579">
    <property type="component" value="Unassembled WGS sequence"/>
</dbReference>
<accession>A0AAN9GJD7</accession>
<sequence length="255" mass="28639">METITRVVCCLLLAVSSCESYQTDPPQLFLNSPTHCGKVYNVTNTSVFHVSKTNAPRSYSPCDLIFTSIDPTDRVCLFKRELNIITCNSVKITLYHGHVGVDSPREYTLNCSSSLSGAEWCSRGRPSLSLSMAGDGSYPSMRDIDVDLLVYSKQSVHRHVSMDTDHVCGDEFDLQRSRINVTNIDPLHSKTKSTNSRPKKTCEITFRYEGAKENTFLCVEFHSVRAANPLCTTPNYTLQILINRANNTKVSYEFE</sequence>
<reference evidence="2 3" key="1">
    <citation type="submission" date="2024-02" db="EMBL/GenBank/DDBJ databases">
        <title>Chromosome-scale genome assembly of the rough periwinkle Littorina saxatilis.</title>
        <authorList>
            <person name="De Jode A."/>
            <person name="Faria R."/>
            <person name="Formenti G."/>
            <person name="Sims Y."/>
            <person name="Smith T.P."/>
            <person name="Tracey A."/>
            <person name="Wood J.M.D."/>
            <person name="Zagrodzka Z.B."/>
            <person name="Johannesson K."/>
            <person name="Butlin R.K."/>
            <person name="Leder E.H."/>
        </authorList>
    </citation>
    <scope>NUCLEOTIDE SEQUENCE [LARGE SCALE GENOMIC DNA]</scope>
    <source>
        <strain evidence="2">Snail1</strain>
        <tissue evidence="2">Muscle</tissue>
    </source>
</reference>
<keyword evidence="1" id="KW-0732">Signal</keyword>
<organism evidence="2 3">
    <name type="scientific">Littorina saxatilis</name>
    <dbReference type="NCBI Taxonomy" id="31220"/>
    <lineage>
        <taxon>Eukaryota</taxon>
        <taxon>Metazoa</taxon>
        <taxon>Spiralia</taxon>
        <taxon>Lophotrochozoa</taxon>
        <taxon>Mollusca</taxon>
        <taxon>Gastropoda</taxon>
        <taxon>Caenogastropoda</taxon>
        <taxon>Littorinimorpha</taxon>
        <taxon>Littorinoidea</taxon>
        <taxon>Littorinidae</taxon>
        <taxon>Littorina</taxon>
    </lineage>
</organism>
<proteinExistence type="predicted"/>
<comment type="caution">
    <text evidence="2">The sequence shown here is derived from an EMBL/GenBank/DDBJ whole genome shotgun (WGS) entry which is preliminary data.</text>
</comment>